<feature type="non-terminal residue" evidence="2">
    <location>
        <position position="56"/>
    </location>
</feature>
<keyword evidence="1" id="KW-0812">Transmembrane</keyword>
<proteinExistence type="predicted"/>
<keyword evidence="1" id="KW-1133">Transmembrane helix</keyword>
<dbReference type="EMBL" id="UINC01184105">
    <property type="protein sequence ID" value="SVD95163.1"/>
    <property type="molecule type" value="Genomic_DNA"/>
</dbReference>
<evidence type="ECO:0000313" key="2">
    <source>
        <dbReference type="EMBL" id="SVD95163.1"/>
    </source>
</evidence>
<name>A0A382ZIA5_9ZZZZ</name>
<organism evidence="2">
    <name type="scientific">marine metagenome</name>
    <dbReference type="NCBI Taxonomy" id="408172"/>
    <lineage>
        <taxon>unclassified sequences</taxon>
        <taxon>metagenomes</taxon>
        <taxon>ecological metagenomes</taxon>
    </lineage>
</organism>
<reference evidence="2" key="1">
    <citation type="submission" date="2018-05" db="EMBL/GenBank/DDBJ databases">
        <authorList>
            <person name="Lanie J.A."/>
            <person name="Ng W.-L."/>
            <person name="Kazmierczak K.M."/>
            <person name="Andrzejewski T.M."/>
            <person name="Davidsen T.M."/>
            <person name="Wayne K.J."/>
            <person name="Tettelin H."/>
            <person name="Glass J.I."/>
            <person name="Rusch D."/>
            <person name="Podicherti R."/>
            <person name="Tsui H.-C.T."/>
            <person name="Winkler M.E."/>
        </authorList>
    </citation>
    <scope>NUCLEOTIDE SEQUENCE</scope>
</reference>
<protein>
    <submittedName>
        <fullName evidence="2">Uncharacterized protein</fullName>
    </submittedName>
</protein>
<evidence type="ECO:0000256" key="1">
    <source>
        <dbReference type="SAM" id="Phobius"/>
    </source>
</evidence>
<keyword evidence="1" id="KW-0472">Membrane</keyword>
<accession>A0A382ZIA5</accession>
<dbReference type="AlphaFoldDB" id="A0A382ZIA5"/>
<feature type="transmembrane region" description="Helical" evidence="1">
    <location>
        <begin position="12"/>
        <end position="32"/>
    </location>
</feature>
<sequence length="56" mass="6638">MPLSPNTSFSVSFIFIVFSDLIMPLHFSRVYISFEIVSVRHFSVISIWLKQNIWYP</sequence>
<gene>
    <name evidence="2" type="ORF">METZ01_LOCUS448017</name>
</gene>